<reference evidence="4" key="1">
    <citation type="submission" date="2019-09" db="EMBL/GenBank/DDBJ databases">
        <title>Draft genome information of white flower Hibiscus syriacus.</title>
        <authorList>
            <person name="Kim Y.-M."/>
        </authorList>
    </citation>
    <scope>NUCLEOTIDE SEQUENCE [LARGE SCALE GENOMIC DNA]</scope>
    <source>
        <strain evidence="4">YM2019G1</strain>
    </source>
</reference>
<proteinExistence type="predicted"/>
<evidence type="ECO:0000313" key="4">
    <source>
        <dbReference type="EMBL" id="KAE8692658.1"/>
    </source>
</evidence>
<evidence type="ECO:0000313" key="5">
    <source>
        <dbReference type="Proteomes" id="UP000436088"/>
    </source>
</evidence>
<dbReference type="Pfam" id="PF03181">
    <property type="entry name" value="BURP"/>
    <property type="match status" value="1"/>
</dbReference>
<name>A0A6A2ZL68_HIBSY</name>
<dbReference type="SMART" id="SM01045">
    <property type="entry name" value="BURP"/>
    <property type="match status" value="1"/>
</dbReference>
<dbReference type="PANTHER" id="PTHR31236">
    <property type="entry name" value="BURP DOMAIN PROTEIN USPL1-LIKE"/>
    <property type="match status" value="1"/>
</dbReference>
<feature type="domain" description="BURP" evidence="3">
    <location>
        <begin position="82"/>
        <end position="298"/>
    </location>
</feature>
<dbReference type="OrthoDB" id="654134at2759"/>
<dbReference type="InterPro" id="IPR044816">
    <property type="entry name" value="BURP"/>
</dbReference>
<dbReference type="EMBL" id="VEPZ02001131">
    <property type="protein sequence ID" value="KAE8692658.1"/>
    <property type="molecule type" value="Genomic_DNA"/>
</dbReference>
<evidence type="ECO:0000256" key="2">
    <source>
        <dbReference type="SAM" id="SignalP"/>
    </source>
</evidence>
<accession>A0A6A2ZL68</accession>
<gene>
    <name evidence="4" type="ORF">F3Y22_tig00110831pilonHSYRG00368</name>
</gene>
<dbReference type="AlphaFoldDB" id="A0A6A2ZL68"/>
<dbReference type="InterPro" id="IPR004873">
    <property type="entry name" value="BURP_dom"/>
</dbReference>
<sequence length="299" mass="33050">MGNDFVSCSLVLVLLIKLAPGNVAGSHGNVLRLPTMDGQREDASEPAPSNSGMSMGMGMGMMGMGMGMSREDVGKDPGFKAFFLMKDVQVGRTIPVHFPHLKEADPSRTLPRKTPTSLPFSLRALPFLLRFFSIPPGSPQALGMEKTLTGCETERPGEYKSCITSVDSLVDFVADYFGPDVRFEILRTSAGPTSRPLIQNYTVVELKEKTSAKSLPCHNLPYPYPVFYCHILIDTTNRMFKVRLRGENGDLVDAVLVCHMDTTKWNRNYFAFRQLGVERGTTEACHFFPAYDLAVVLVP</sequence>
<dbReference type="Proteomes" id="UP000436088">
    <property type="component" value="Unassembled WGS sequence"/>
</dbReference>
<feature type="signal peptide" evidence="2">
    <location>
        <begin position="1"/>
        <end position="24"/>
    </location>
</feature>
<organism evidence="4 5">
    <name type="scientific">Hibiscus syriacus</name>
    <name type="common">Rose of Sharon</name>
    <dbReference type="NCBI Taxonomy" id="106335"/>
    <lineage>
        <taxon>Eukaryota</taxon>
        <taxon>Viridiplantae</taxon>
        <taxon>Streptophyta</taxon>
        <taxon>Embryophyta</taxon>
        <taxon>Tracheophyta</taxon>
        <taxon>Spermatophyta</taxon>
        <taxon>Magnoliopsida</taxon>
        <taxon>eudicotyledons</taxon>
        <taxon>Gunneridae</taxon>
        <taxon>Pentapetalae</taxon>
        <taxon>rosids</taxon>
        <taxon>malvids</taxon>
        <taxon>Malvales</taxon>
        <taxon>Malvaceae</taxon>
        <taxon>Malvoideae</taxon>
        <taxon>Hibiscus</taxon>
    </lineage>
</organism>
<feature type="region of interest" description="Disordered" evidence="1">
    <location>
        <begin position="36"/>
        <end position="55"/>
    </location>
</feature>
<evidence type="ECO:0000259" key="3">
    <source>
        <dbReference type="PROSITE" id="PS51277"/>
    </source>
</evidence>
<feature type="chain" id="PRO_5025676971" description="BURP domain-containing protein" evidence="2">
    <location>
        <begin position="25"/>
        <end position="299"/>
    </location>
</feature>
<keyword evidence="2" id="KW-0732">Signal</keyword>
<comment type="caution">
    <text evidence="4">The sequence shown here is derived from an EMBL/GenBank/DDBJ whole genome shotgun (WGS) entry which is preliminary data.</text>
</comment>
<evidence type="ECO:0000256" key="1">
    <source>
        <dbReference type="SAM" id="MobiDB-lite"/>
    </source>
</evidence>
<keyword evidence="5" id="KW-1185">Reference proteome</keyword>
<protein>
    <recommendedName>
        <fullName evidence="3">BURP domain-containing protein</fullName>
    </recommendedName>
</protein>
<dbReference type="PROSITE" id="PS51277">
    <property type="entry name" value="BURP"/>
    <property type="match status" value="1"/>
</dbReference>
<dbReference type="PANTHER" id="PTHR31236:SF32">
    <property type="entry name" value="BURP DOMAIN PROTEIN USPL1-LIKE"/>
    <property type="match status" value="1"/>
</dbReference>